<dbReference type="EMBL" id="PDEA01000001">
    <property type="protein sequence ID" value="PEH90786.1"/>
    <property type="molecule type" value="Genomic_DNA"/>
</dbReference>
<evidence type="ECO:0000313" key="1">
    <source>
        <dbReference type="EMBL" id="PEH90786.1"/>
    </source>
</evidence>
<dbReference type="AlphaFoldDB" id="A0A2A7V023"/>
<dbReference type="PANTHER" id="PTHR40590:SF1">
    <property type="entry name" value="CYTOPLASMIC PROTEIN"/>
    <property type="match status" value="1"/>
</dbReference>
<evidence type="ECO:0000313" key="2">
    <source>
        <dbReference type="Proteomes" id="UP000220246"/>
    </source>
</evidence>
<reference evidence="2" key="1">
    <citation type="submission" date="2017-09" db="EMBL/GenBank/DDBJ databases">
        <title>FDA dAtabase for Regulatory Grade micrObial Sequences (FDA-ARGOS): Supporting development and validation of Infectious Disease Dx tests.</title>
        <authorList>
            <person name="Minogue T."/>
            <person name="Wolcott M."/>
            <person name="Wasieloski L."/>
            <person name="Aguilar W."/>
            <person name="Moore D."/>
            <person name="Tallon L."/>
            <person name="Sadzewicz L."/>
            <person name="Ott S."/>
            <person name="Zhao X."/>
            <person name="Nagaraj S."/>
            <person name="Vavikolanu K."/>
            <person name="Aluvathingal J."/>
            <person name="Nadendla S."/>
            <person name="Sichtig H."/>
        </authorList>
    </citation>
    <scope>NUCLEOTIDE SEQUENCE [LARGE SCALE GENOMIC DNA]</scope>
    <source>
        <strain evidence="2">FDAARGOS_394</strain>
    </source>
</reference>
<keyword evidence="2" id="KW-1185">Reference proteome</keyword>
<dbReference type="InterPro" id="IPR047111">
    <property type="entry name" value="YbaP-like"/>
</dbReference>
<dbReference type="InterPro" id="IPR002816">
    <property type="entry name" value="TraB/PrgY/GumN_fam"/>
</dbReference>
<gene>
    <name evidence="1" type="ORF">CRM82_00955</name>
</gene>
<organism evidence="1 2">
    <name type="scientific">Comamonas terrigena</name>
    <dbReference type="NCBI Taxonomy" id="32013"/>
    <lineage>
        <taxon>Bacteria</taxon>
        <taxon>Pseudomonadati</taxon>
        <taxon>Pseudomonadota</taxon>
        <taxon>Betaproteobacteria</taxon>
        <taxon>Burkholderiales</taxon>
        <taxon>Comamonadaceae</taxon>
        <taxon>Comamonas</taxon>
    </lineage>
</organism>
<dbReference type="OrthoDB" id="9025834at2"/>
<dbReference type="Proteomes" id="UP000220246">
    <property type="component" value="Unassembled WGS sequence"/>
</dbReference>
<name>A0A2A7V023_COMTR</name>
<dbReference type="STRING" id="1219032.GCA_001515545_03744"/>
<dbReference type="Pfam" id="PF01963">
    <property type="entry name" value="TraB_PrgY_gumN"/>
    <property type="match status" value="1"/>
</dbReference>
<dbReference type="CDD" id="cd14789">
    <property type="entry name" value="Tiki"/>
    <property type="match status" value="1"/>
</dbReference>
<sequence length="285" mass="30772">MLWKLEHGGRTSWLYGTIHVNKLEWMMPGPRTIRALMGVDRLALELNLLDPAVLQALTEGLRARKGAPPLPPALQQRLDRQLQAACMPEALAPLRPEAQLVTLLTMVGRHQGLDPQLGVDLVLAGAAHAQGKPVIGLETPETQLRELVSDDPAEVQRSVDSGLRQLERADAPQQLARLVQAWADGDVRQLERYPQWCNCLNTAEERADYARLIDGRNPGMARAVAEQLRAGHTLFVAVGAMHLVGPQGLPALLAAQGFDVQPVAWGSRTPGGAAGTSGVKKAPAQ</sequence>
<proteinExistence type="predicted"/>
<accession>A0A2A7V023</accession>
<comment type="caution">
    <text evidence="1">The sequence shown here is derived from an EMBL/GenBank/DDBJ whole genome shotgun (WGS) entry which is preliminary data.</text>
</comment>
<dbReference type="PANTHER" id="PTHR40590">
    <property type="entry name" value="CYTOPLASMIC PROTEIN-RELATED"/>
    <property type="match status" value="1"/>
</dbReference>
<protein>
    <submittedName>
        <fullName evidence="1">TraB/GumN family protein</fullName>
    </submittedName>
</protein>